<evidence type="ECO:0000256" key="1">
    <source>
        <dbReference type="SAM" id="MobiDB-lite"/>
    </source>
</evidence>
<gene>
    <name evidence="2" type="ORF">BN2614_LOCUS2</name>
</gene>
<reference evidence="2 3" key="1">
    <citation type="submission" date="2018-10" db="EMBL/GenBank/DDBJ databases">
        <authorList>
            <person name="Ekblom R."/>
            <person name="Jareborg N."/>
        </authorList>
    </citation>
    <scope>NUCLEOTIDE SEQUENCE [LARGE SCALE GENOMIC DNA]</scope>
    <source>
        <tissue evidence="2">Muscle</tissue>
    </source>
</reference>
<dbReference type="EMBL" id="CYRY02044196">
    <property type="protein sequence ID" value="VCX39017.1"/>
    <property type="molecule type" value="Genomic_DNA"/>
</dbReference>
<evidence type="ECO:0000313" key="2">
    <source>
        <dbReference type="EMBL" id="VCX39017.1"/>
    </source>
</evidence>
<keyword evidence="3" id="KW-1185">Reference proteome</keyword>
<proteinExistence type="predicted"/>
<name>A0A9X9M8C6_GULGU</name>
<feature type="compositionally biased region" description="Pro residues" evidence="1">
    <location>
        <begin position="1"/>
        <end position="10"/>
    </location>
</feature>
<accession>A0A9X9M8C6</accession>
<feature type="non-terminal residue" evidence="2">
    <location>
        <position position="1"/>
    </location>
</feature>
<evidence type="ECO:0000313" key="3">
    <source>
        <dbReference type="Proteomes" id="UP000269945"/>
    </source>
</evidence>
<sequence length="113" mass="12089">RRVCALPPPADWSEGFQPPETAVPLRQRDSQQPSGPGRELARPPNIPTDKRSRAWTPGALAQRRRVAGGARTAGSARRTGRARSAQGARGARTCALRAPSLLREVSRSSEAGN</sequence>
<feature type="compositionally biased region" description="Low complexity" evidence="1">
    <location>
        <begin position="67"/>
        <end position="92"/>
    </location>
</feature>
<dbReference type="AlphaFoldDB" id="A0A9X9M8C6"/>
<protein>
    <submittedName>
        <fullName evidence="2">Uncharacterized protein</fullName>
    </submittedName>
</protein>
<dbReference type="Proteomes" id="UP000269945">
    <property type="component" value="Unassembled WGS sequence"/>
</dbReference>
<comment type="caution">
    <text evidence="2">The sequence shown here is derived from an EMBL/GenBank/DDBJ whole genome shotgun (WGS) entry which is preliminary data.</text>
</comment>
<feature type="region of interest" description="Disordered" evidence="1">
    <location>
        <begin position="1"/>
        <end position="95"/>
    </location>
</feature>
<organism evidence="2 3">
    <name type="scientific">Gulo gulo</name>
    <name type="common">Wolverine</name>
    <name type="synonym">Gluton</name>
    <dbReference type="NCBI Taxonomy" id="48420"/>
    <lineage>
        <taxon>Eukaryota</taxon>
        <taxon>Metazoa</taxon>
        <taxon>Chordata</taxon>
        <taxon>Craniata</taxon>
        <taxon>Vertebrata</taxon>
        <taxon>Euteleostomi</taxon>
        <taxon>Mammalia</taxon>
        <taxon>Eutheria</taxon>
        <taxon>Laurasiatheria</taxon>
        <taxon>Carnivora</taxon>
        <taxon>Caniformia</taxon>
        <taxon>Musteloidea</taxon>
        <taxon>Mustelidae</taxon>
        <taxon>Guloninae</taxon>
        <taxon>Gulo</taxon>
    </lineage>
</organism>